<keyword evidence="5" id="KW-0472">Membrane</keyword>
<accession>A0A7J0DU34</accession>
<keyword evidence="3" id="KW-0067">ATP-binding</keyword>
<keyword evidence="1" id="KW-0812">Transmembrane</keyword>
<evidence type="ECO:0000256" key="4">
    <source>
        <dbReference type="ARBA" id="ARBA00022989"/>
    </source>
</evidence>
<keyword evidence="7" id="KW-1185">Reference proteome</keyword>
<dbReference type="EMBL" id="BJWL01000376">
    <property type="protein sequence ID" value="GFS41429.1"/>
    <property type="molecule type" value="Genomic_DNA"/>
</dbReference>
<proteinExistence type="predicted"/>
<dbReference type="GO" id="GO:0005524">
    <property type="term" value="F:ATP binding"/>
    <property type="evidence" value="ECO:0007669"/>
    <property type="project" value="UniProtKB-KW"/>
</dbReference>
<dbReference type="Gene3D" id="1.20.1560.10">
    <property type="entry name" value="ABC transporter type 1, transmembrane domain"/>
    <property type="match status" value="1"/>
</dbReference>
<dbReference type="PANTHER" id="PTHR24223:SF263">
    <property type="entry name" value="ABC-TYPE XENOBIOTIC TRANSPORTER"/>
    <property type="match status" value="1"/>
</dbReference>
<evidence type="ECO:0000313" key="6">
    <source>
        <dbReference type="EMBL" id="GFS41429.1"/>
    </source>
</evidence>
<dbReference type="Proteomes" id="UP000585474">
    <property type="component" value="Unassembled WGS sequence"/>
</dbReference>
<dbReference type="PANTHER" id="PTHR24223">
    <property type="entry name" value="ATP-BINDING CASSETTE SUB-FAMILY C"/>
    <property type="match status" value="1"/>
</dbReference>
<name>A0A7J0DU34_9ERIC</name>
<dbReference type="InterPro" id="IPR036640">
    <property type="entry name" value="ABC1_TM_sf"/>
</dbReference>
<evidence type="ECO:0000256" key="1">
    <source>
        <dbReference type="ARBA" id="ARBA00022692"/>
    </source>
</evidence>
<organism evidence="6 7">
    <name type="scientific">Actinidia rufa</name>
    <dbReference type="NCBI Taxonomy" id="165716"/>
    <lineage>
        <taxon>Eukaryota</taxon>
        <taxon>Viridiplantae</taxon>
        <taxon>Streptophyta</taxon>
        <taxon>Embryophyta</taxon>
        <taxon>Tracheophyta</taxon>
        <taxon>Spermatophyta</taxon>
        <taxon>Magnoliopsida</taxon>
        <taxon>eudicotyledons</taxon>
        <taxon>Gunneridae</taxon>
        <taxon>Pentapetalae</taxon>
        <taxon>asterids</taxon>
        <taxon>Ericales</taxon>
        <taxon>Actinidiaceae</taxon>
        <taxon>Actinidia</taxon>
    </lineage>
</organism>
<evidence type="ECO:0000313" key="7">
    <source>
        <dbReference type="Proteomes" id="UP000585474"/>
    </source>
</evidence>
<dbReference type="GO" id="GO:0016020">
    <property type="term" value="C:membrane"/>
    <property type="evidence" value="ECO:0007669"/>
    <property type="project" value="InterPro"/>
</dbReference>
<protein>
    <submittedName>
        <fullName evidence="6">Multidrug resistance-associated protein 14</fullName>
    </submittedName>
</protein>
<evidence type="ECO:0000256" key="2">
    <source>
        <dbReference type="ARBA" id="ARBA00022741"/>
    </source>
</evidence>
<dbReference type="InterPro" id="IPR050173">
    <property type="entry name" value="ABC_transporter_C-like"/>
</dbReference>
<comment type="caution">
    <text evidence="6">The sequence shown here is derived from an EMBL/GenBank/DDBJ whole genome shotgun (WGS) entry which is preliminary data.</text>
</comment>
<keyword evidence="4" id="KW-1133">Transmembrane helix</keyword>
<keyword evidence="2" id="KW-0547">Nucleotide-binding</keyword>
<sequence length="293" mass="32892">MLFCAFRPQTYAETVTTTRSDAFYAPLLDEETDTDSEVNTDVSVTPFVKAGFFSRMSFWWLNPLLTKGKGKILEDKDIPKLRKVDRAETSERYSNVRFLCIGQGSCSKVGPLLLKAFIRVAQGKETFKIIGLQVRSSLSATIYQKQLRISNASKPTHSPGERTNYVTVDAYRIVVLVITLTVLGNYPMGNLQHKHLTKLLVSRDRRLKAIAEALANMKEPVRLIPDVVSEFIEANAAFTRIVKFLEAPELHNRHIGGDTGSRPPIIRVYSYRSKKAYPVLLWLVSGLLTGPDA</sequence>
<reference evidence="7" key="1">
    <citation type="submission" date="2019-07" db="EMBL/GenBank/DDBJ databases">
        <title>De Novo Assembly of kiwifruit Actinidia rufa.</title>
        <authorList>
            <person name="Sugita-Konishi S."/>
            <person name="Sato K."/>
            <person name="Mori E."/>
            <person name="Abe Y."/>
            <person name="Kisaki G."/>
            <person name="Hamano K."/>
            <person name="Suezawa K."/>
            <person name="Otani M."/>
            <person name="Fukuda T."/>
            <person name="Manabe T."/>
            <person name="Gomi K."/>
            <person name="Tabuchi M."/>
            <person name="Akimitsu K."/>
            <person name="Kataoka I."/>
        </authorList>
    </citation>
    <scope>NUCLEOTIDE SEQUENCE [LARGE SCALE GENOMIC DNA]</scope>
    <source>
        <strain evidence="7">cv. Fuchu</strain>
    </source>
</reference>
<dbReference type="OrthoDB" id="6500128at2759"/>
<evidence type="ECO:0000256" key="3">
    <source>
        <dbReference type="ARBA" id="ARBA00022840"/>
    </source>
</evidence>
<evidence type="ECO:0000256" key="5">
    <source>
        <dbReference type="ARBA" id="ARBA00023136"/>
    </source>
</evidence>
<dbReference type="GO" id="GO:0042626">
    <property type="term" value="F:ATPase-coupled transmembrane transporter activity"/>
    <property type="evidence" value="ECO:0007669"/>
    <property type="project" value="TreeGrafter"/>
</dbReference>
<gene>
    <name evidence="6" type="ORF">Acr_00g0074250</name>
</gene>
<dbReference type="AlphaFoldDB" id="A0A7J0DU34"/>